<dbReference type="EMBL" id="CP055898">
    <property type="protein sequence ID" value="QKX54459.1"/>
    <property type="molecule type" value="Genomic_DNA"/>
</dbReference>
<feature type="compositionally biased region" description="Polar residues" evidence="1">
    <location>
        <begin position="394"/>
        <end position="413"/>
    </location>
</feature>
<dbReference type="GeneID" id="55989056"/>
<evidence type="ECO:0000313" key="4">
    <source>
        <dbReference type="Proteomes" id="UP000509510"/>
    </source>
</evidence>
<dbReference type="SMART" id="SM00355">
    <property type="entry name" value="ZnF_C2H2"/>
    <property type="match status" value="3"/>
</dbReference>
<feature type="compositionally biased region" description="Basic residues" evidence="1">
    <location>
        <begin position="335"/>
        <end position="344"/>
    </location>
</feature>
<evidence type="ECO:0000259" key="2">
    <source>
        <dbReference type="SMART" id="SM00355"/>
    </source>
</evidence>
<accession>A0A7H8QKJ5</accession>
<feature type="region of interest" description="Disordered" evidence="1">
    <location>
        <begin position="505"/>
        <end position="545"/>
    </location>
</feature>
<feature type="domain" description="C2H2-type" evidence="2">
    <location>
        <begin position="474"/>
        <end position="502"/>
    </location>
</feature>
<dbReference type="InterPro" id="IPR013087">
    <property type="entry name" value="Znf_C2H2_type"/>
</dbReference>
<protein>
    <recommendedName>
        <fullName evidence="2">C2H2-type domain-containing protein</fullName>
    </recommendedName>
</protein>
<feature type="region of interest" description="Disordered" evidence="1">
    <location>
        <begin position="162"/>
        <end position="220"/>
    </location>
</feature>
<name>A0A7H8QKJ5_TALRU</name>
<dbReference type="AlphaFoldDB" id="A0A7H8QKJ5"/>
<feature type="domain" description="C2H2-type" evidence="2">
    <location>
        <begin position="644"/>
        <end position="672"/>
    </location>
</feature>
<feature type="compositionally biased region" description="Polar residues" evidence="1">
    <location>
        <begin position="168"/>
        <end position="178"/>
    </location>
</feature>
<dbReference type="InterPro" id="IPR059095">
    <property type="entry name" value="Znf_C2H2_17_2nd"/>
</dbReference>
<feature type="compositionally biased region" description="Low complexity" evidence="1">
    <location>
        <begin position="355"/>
        <end position="364"/>
    </location>
</feature>
<feature type="compositionally biased region" description="Basic residues" evidence="1">
    <location>
        <begin position="596"/>
        <end position="610"/>
    </location>
</feature>
<dbReference type="KEGG" id="trg:TRUGW13939_01545"/>
<evidence type="ECO:0000256" key="1">
    <source>
        <dbReference type="SAM" id="MobiDB-lite"/>
    </source>
</evidence>
<dbReference type="RefSeq" id="XP_035340638.1">
    <property type="nucleotide sequence ID" value="XM_035484745.1"/>
</dbReference>
<dbReference type="OrthoDB" id="5412288at2759"/>
<feature type="region of interest" description="Disordered" evidence="1">
    <location>
        <begin position="584"/>
        <end position="639"/>
    </location>
</feature>
<feature type="region of interest" description="Disordered" evidence="1">
    <location>
        <begin position="306"/>
        <end position="419"/>
    </location>
</feature>
<feature type="domain" description="C2H2-type" evidence="2">
    <location>
        <begin position="555"/>
        <end position="583"/>
    </location>
</feature>
<evidence type="ECO:0000313" key="3">
    <source>
        <dbReference type="EMBL" id="QKX54459.1"/>
    </source>
</evidence>
<feature type="compositionally biased region" description="Basic and acidic residues" evidence="1">
    <location>
        <begin position="54"/>
        <end position="66"/>
    </location>
</feature>
<gene>
    <name evidence="3" type="ORF">TRUGW13939_01545</name>
</gene>
<proteinExistence type="predicted"/>
<keyword evidence="4" id="KW-1185">Reference proteome</keyword>
<dbReference type="Pfam" id="PF26176">
    <property type="entry name" value="zf_C2H2_17_2"/>
    <property type="match status" value="1"/>
</dbReference>
<reference evidence="4" key="1">
    <citation type="submission" date="2020-06" db="EMBL/GenBank/DDBJ databases">
        <title>A chromosome-scale genome assembly of Talaromyces rugulosus W13939.</title>
        <authorList>
            <person name="Wang B."/>
            <person name="Guo L."/>
            <person name="Ye K."/>
            <person name="Wang L."/>
        </authorList>
    </citation>
    <scope>NUCLEOTIDE SEQUENCE [LARGE SCALE GENOMIC DNA]</scope>
    <source>
        <strain evidence="4">W13939</strain>
    </source>
</reference>
<feature type="region of interest" description="Disordered" evidence="1">
    <location>
        <begin position="1"/>
        <end position="85"/>
    </location>
</feature>
<dbReference type="Proteomes" id="UP000509510">
    <property type="component" value="Chromosome I"/>
</dbReference>
<feature type="compositionally biased region" description="Low complexity" evidence="1">
    <location>
        <begin position="376"/>
        <end position="385"/>
    </location>
</feature>
<sequence>MKAKSEDSDWQAPSGIDALAYDQNTTNVSDTDDVKESARIKIGHGGSTSSSKARRTEKVAATHTYERSQSLPRHRPNRWKGSDEKWRRLTRPERDLVDQLDELENQDWAKGLYRAYIIKDRRRRQLENDQELRRRNTQADWTAWPLYPEDITPADDRIEYKLRKQRDSSASPRRSQTRPVKVAYIDPHGQQYNAAPEGSSSDSSSDDGSHSDPPSIADLTEAVPSYNPHVFKAKPDLRPSSSLEEIVIAQMMKTGKERFRERASQPDFQSAGYTISADDELMTTKLRPMARNVITQFDGLLLSMHQRAERGRPGGRRRVRADSEISYGHGTSGKSSRKGSKVKSKAIDRTGSGSGNSDSDNDINTESASEFPGGNSKRTGSTSTKGKGRTRSKAGSSFRNASSETQNRYVTHSPSRKRMANRTWESVMLVASLQGWPEEVLDKTNQRLQEIFGKSAPLASRSRDVRLGPWDDSLVCPVPECPRHMEPFSEEPDLDRHMQLIHGGINSPYPFSLPASRSQSQSRSRAHGTLSGAEDEENSREWRRGTKGDYVNENLVCPITDCRRHKQPFSRLWNLKEHMRLRHPGVDLPESIQPQSKKRSQSRPRAHNRHGSTSSRKFKSEDVVVTTDEDRESGREETRDSERFYCPIKSCKRTIDGFSRNWNLQKHIRSMHPSWKANNVG</sequence>
<organism evidence="3 4">
    <name type="scientific">Talaromyces rugulosus</name>
    <name type="common">Penicillium rugulosum</name>
    <dbReference type="NCBI Taxonomy" id="121627"/>
    <lineage>
        <taxon>Eukaryota</taxon>
        <taxon>Fungi</taxon>
        <taxon>Dikarya</taxon>
        <taxon>Ascomycota</taxon>
        <taxon>Pezizomycotina</taxon>
        <taxon>Eurotiomycetes</taxon>
        <taxon>Eurotiomycetidae</taxon>
        <taxon>Eurotiales</taxon>
        <taxon>Trichocomaceae</taxon>
        <taxon>Talaromyces</taxon>
        <taxon>Talaromyces sect. Islandici</taxon>
    </lineage>
</organism>